<evidence type="ECO:0008006" key="3">
    <source>
        <dbReference type="Google" id="ProtNLM"/>
    </source>
</evidence>
<reference evidence="2" key="1">
    <citation type="journal article" date="2020" name="mSystems">
        <title>Genome- and Community-Level Interaction Insights into Carbon Utilization and Element Cycling Functions of Hydrothermarchaeota in Hydrothermal Sediment.</title>
        <authorList>
            <person name="Zhou Z."/>
            <person name="Liu Y."/>
            <person name="Xu W."/>
            <person name="Pan J."/>
            <person name="Luo Z.H."/>
            <person name="Li M."/>
        </authorList>
    </citation>
    <scope>NUCLEOTIDE SEQUENCE [LARGE SCALE GENOMIC DNA]</scope>
    <source>
        <strain evidence="2">SpSt-1135</strain>
    </source>
</reference>
<protein>
    <recommendedName>
        <fullName evidence="3">Transmembrane protein</fullName>
    </recommendedName>
</protein>
<feature type="transmembrane region" description="Helical" evidence="1">
    <location>
        <begin position="251"/>
        <end position="271"/>
    </location>
</feature>
<accession>A0A7C6E9Y9</accession>
<evidence type="ECO:0000256" key="1">
    <source>
        <dbReference type="SAM" id="Phobius"/>
    </source>
</evidence>
<dbReference type="EMBL" id="DRZX01000066">
    <property type="protein sequence ID" value="HHS48514.1"/>
    <property type="molecule type" value="Genomic_DNA"/>
</dbReference>
<keyword evidence="1" id="KW-0812">Transmembrane</keyword>
<organism evidence="2">
    <name type="scientific">Desulfurella acetivorans</name>
    <dbReference type="NCBI Taxonomy" id="33002"/>
    <lineage>
        <taxon>Bacteria</taxon>
        <taxon>Pseudomonadati</taxon>
        <taxon>Campylobacterota</taxon>
        <taxon>Desulfurellia</taxon>
        <taxon>Desulfurellales</taxon>
        <taxon>Desulfurellaceae</taxon>
        <taxon>Desulfurella</taxon>
    </lineage>
</organism>
<sequence length="277" mass="31999">MSTFVKFFIFCVAFGSVFQSTIKPAQASSWHIECNQTYCKANYLHMQLVWKTNNSTSILNGTLESVKGLPIDNEEFNIIINKVNSTEKLNIPNGRYLNDFIEWLGNIGYSQYKNNIDRYLAAATQTLTIYEQNQTDEYICAFLAYKFPQEISKLDFEINPPNKPDQILMFIKYLSFMDKSSNVEQKYAAASKAYIYLTQNPNEYNEYFDSYKNFVLNYTANIYYEALISNINAQLQAQRQAQLYKKIAKELPLFAGLLAIVWIGILGYTLIVGKRKT</sequence>
<dbReference type="AlphaFoldDB" id="A0A7C6E9Y9"/>
<keyword evidence="1" id="KW-1133">Transmembrane helix</keyword>
<comment type="caution">
    <text evidence="2">The sequence shown here is derived from an EMBL/GenBank/DDBJ whole genome shotgun (WGS) entry which is preliminary data.</text>
</comment>
<keyword evidence="1" id="KW-0472">Membrane</keyword>
<evidence type="ECO:0000313" key="2">
    <source>
        <dbReference type="EMBL" id="HHS48514.1"/>
    </source>
</evidence>
<gene>
    <name evidence="2" type="ORF">ENM99_01435</name>
</gene>
<name>A0A7C6E9Y9_DESAE</name>
<proteinExistence type="predicted"/>
<dbReference type="Proteomes" id="UP000886400">
    <property type="component" value="Unassembled WGS sequence"/>
</dbReference>